<keyword evidence="4" id="KW-0813">Transport</keyword>
<keyword evidence="9" id="KW-0325">Glycoprotein</keyword>
<dbReference type="SUPFAM" id="SSF50814">
    <property type="entry name" value="Lipocalins"/>
    <property type="match status" value="1"/>
</dbReference>
<keyword evidence="12" id="KW-0449">Lipoprotein</keyword>
<name>A0A8B6FTV5_MYTGA</name>
<evidence type="ECO:0000256" key="9">
    <source>
        <dbReference type="ARBA" id="ARBA00023180"/>
    </source>
</evidence>
<dbReference type="InterPro" id="IPR022272">
    <property type="entry name" value="Lipocalin_CS"/>
</dbReference>
<dbReference type="InterPro" id="IPR000566">
    <property type="entry name" value="Lipocln_cytosolic_FA-bd_dom"/>
</dbReference>
<dbReference type="Gene3D" id="2.40.128.20">
    <property type="match status" value="1"/>
</dbReference>
<protein>
    <recommendedName>
        <fullName evidence="3">Apolipoprotein D</fullName>
    </recommendedName>
</protein>
<evidence type="ECO:0000256" key="1">
    <source>
        <dbReference type="ARBA" id="ARBA00004613"/>
    </source>
</evidence>
<evidence type="ECO:0000256" key="4">
    <source>
        <dbReference type="ARBA" id="ARBA00022448"/>
    </source>
</evidence>
<evidence type="ECO:0000256" key="10">
    <source>
        <dbReference type="PIRNR" id="PIRNR036893"/>
    </source>
</evidence>
<comment type="caution">
    <text evidence="12">The sequence shown here is derived from an EMBL/GenBank/DDBJ whole genome shotgun (WGS) entry which is preliminary data.</text>
</comment>
<dbReference type="InterPro" id="IPR012674">
    <property type="entry name" value="Calycin"/>
</dbReference>
<proteinExistence type="inferred from homology"/>
<comment type="subcellular location">
    <subcellularLocation>
        <location evidence="1">Secreted</location>
    </subcellularLocation>
</comment>
<evidence type="ECO:0000313" key="13">
    <source>
        <dbReference type="Proteomes" id="UP000596742"/>
    </source>
</evidence>
<evidence type="ECO:0000256" key="7">
    <source>
        <dbReference type="ARBA" id="ARBA00023121"/>
    </source>
</evidence>
<dbReference type="Pfam" id="PF08212">
    <property type="entry name" value="Lipocalin_2"/>
    <property type="match status" value="1"/>
</dbReference>
<dbReference type="Proteomes" id="UP000596742">
    <property type="component" value="Unassembled WGS sequence"/>
</dbReference>
<keyword evidence="7" id="KW-0446">Lipid-binding</keyword>
<dbReference type="AlphaFoldDB" id="A0A8B6FTV5"/>
<evidence type="ECO:0000313" key="12">
    <source>
        <dbReference type="EMBL" id="VDI55217.1"/>
    </source>
</evidence>
<dbReference type="InterPro" id="IPR022271">
    <property type="entry name" value="Lipocalin_ApoD"/>
</dbReference>
<evidence type="ECO:0000256" key="2">
    <source>
        <dbReference type="ARBA" id="ARBA00006889"/>
    </source>
</evidence>
<dbReference type="GO" id="GO:0008289">
    <property type="term" value="F:lipid binding"/>
    <property type="evidence" value="ECO:0007669"/>
    <property type="project" value="UniProtKB-KW"/>
</dbReference>
<feature type="chain" id="PRO_5033202632" description="Apolipoprotein D" evidence="10">
    <location>
        <begin position="19"/>
        <end position="189"/>
    </location>
</feature>
<dbReference type="GO" id="GO:0000302">
    <property type="term" value="P:response to reactive oxygen species"/>
    <property type="evidence" value="ECO:0007669"/>
    <property type="project" value="TreeGrafter"/>
</dbReference>
<keyword evidence="8" id="KW-1015">Disulfide bond</keyword>
<feature type="domain" description="Lipocalin/cytosolic fatty-acid binding" evidence="11">
    <location>
        <begin position="35"/>
        <end position="179"/>
    </location>
</feature>
<dbReference type="OrthoDB" id="565904at2759"/>
<dbReference type="GO" id="GO:0005576">
    <property type="term" value="C:extracellular region"/>
    <property type="evidence" value="ECO:0007669"/>
    <property type="project" value="UniProtKB-SubCell"/>
</dbReference>
<evidence type="ECO:0000259" key="11">
    <source>
        <dbReference type="Pfam" id="PF08212"/>
    </source>
</evidence>
<accession>A0A8B6FTV5</accession>
<dbReference type="PANTHER" id="PTHR10612:SF34">
    <property type="entry name" value="APOLIPOPROTEIN D"/>
    <property type="match status" value="1"/>
</dbReference>
<dbReference type="PANTHER" id="PTHR10612">
    <property type="entry name" value="APOLIPOPROTEIN D"/>
    <property type="match status" value="1"/>
</dbReference>
<dbReference type="FunFam" id="2.40.128.20:FF:000003">
    <property type="entry name" value="Apolipoprotein D"/>
    <property type="match status" value="1"/>
</dbReference>
<comment type="similarity">
    <text evidence="2 10">Belongs to the calycin superfamily. Lipocalin family.</text>
</comment>
<dbReference type="CDD" id="cd19437">
    <property type="entry name" value="lipocalin_apoD-like"/>
    <property type="match status" value="1"/>
</dbReference>
<sequence>MLSLAGCILSVILGCSYAQVFGTGKCPTVTVKSGFDINQYLGDWYEIYKFKAGFENDQVCNKANYKLKDNGHIDIFNSGFGPDGKTTSAEGDAYIPDKSDAARLKLRFASAAPYGDYWVLDTDYESYTLIFSCTDLLFGATHFEFAWILAREKTISDDIKNKLFKQMADFKINTGNFMKSNQTSKYCTN</sequence>
<evidence type="ECO:0000256" key="6">
    <source>
        <dbReference type="ARBA" id="ARBA00022729"/>
    </source>
</evidence>
<gene>
    <name evidence="12" type="ORF">MGAL_10B037007</name>
</gene>
<dbReference type="GO" id="GO:0006629">
    <property type="term" value="P:lipid metabolic process"/>
    <property type="evidence" value="ECO:0007669"/>
    <property type="project" value="TreeGrafter"/>
</dbReference>
<feature type="signal peptide" evidence="10">
    <location>
        <begin position="1"/>
        <end position="18"/>
    </location>
</feature>
<dbReference type="EMBL" id="UYJE01007471">
    <property type="protein sequence ID" value="VDI55217.1"/>
    <property type="molecule type" value="Genomic_DNA"/>
</dbReference>
<keyword evidence="6 10" id="KW-0732">Signal</keyword>
<dbReference type="PRINTS" id="PR00179">
    <property type="entry name" value="LIPOCALIN"/>
</dbReference>
<dbReference type="PRINTS" id="PR01273">
    <property type="entry name" value="INVTBRTCOLOR"/>
</dbReference>
<evidence type="ECO:0000256" key="8">
    <source>
        <dbReference type="ARBA" id="ARBA00023157"/>
    </source>
</evidence>
<dbReference type="InterPro" id="IPR003057">
    <property type="entry name" value="Invtbrt_color"/>
</dbReference>
<dbReference type="GO" id="GO:0005737">
    <property type="term" value="C:cytoplasm"/>
    <property type="evidence" value="ECO:0007669"/>
    <property type="project" value="TreeGrafter"/>
</dbReference>
<evidence type="ECO:0000256" key="5">
    <source>
        <dbReference type="ARBA" id="ARBA00022525"/>
    </source>
</evidence>
<keyword evidence="5" id="KW-0964">Secreted</keyword>
<organism evidence="12 13">
    <name type="scientific">Mytilus galloprovincialis</name>
    <name type="common">Mediterranean mussel</name>
    <dbReference type="NCBI Taxonomy" id="29158"/>
    <lineage>
        <taxon>Eukaryota</taxon>
        <taxon>Metazoa</taxon>
        <taxon>Spiralia</taxon>
        <taxon>Lophotrochozoa</taxon>
        <taxon>Mollusca</taxon>
        <taxon>Bivalvia</taxon>
        <taxon>Autobranchia</taxon>
        <taxon>Pteriomorphia</taxon>
        <taxon>Mytilida</taxon>
        <taxon>Mytiloidea</taxon>
        <taxon>Mytilidae</taxon>
        <taxon>Mytilinae</taxon>
        <taxon>Mytilus</taxon>
    </lineage>
</organism>
<evidence type="ECO:0000256" key="3">
    <source>
        <dbReference type="ARBA" id="ARBA00019890"/>
    </source>
</evidence>
<reference evidence="12" key="1">
    <citation type="submission" date="2018-11" db="EMBL/GenBank/DDBJ databases">
        <authorList>
            <person name="Alioto T."/>
            <person name="Alioto T."/>
        </authorList>
    </citation>
    <scope>NUCLEOTIDE SEQUENCE</scope>
</reference>
<dbReference type="GO" id="GO:0031409">
    <property type="term" value="F:pigment binding"/>
    <property type="evidence" value="ECO:0007669"/>
    <property type="project" value="InterPro"/>
</dbReference>
<dbReference type="PIRSF" id="PIRSF036893">
    <property type="entry name" value="Lipocalin_ApoD"/>
    <property type="match status" value="1"/>
</dbReference>
<keyword evidence="13" id="KW-1185">Reference proteome</keyword>
<dbReference type="PROSITE" id="PS00213">
    <property type="entry name" value="LIPOCALIN"/>
    <property type="match status" value="1"/>
</dbReference>